<evidence type="ECO:0000259" key="2">
    <source>
        <dbReference type="Pfam" id="PF26628"/>
    </source>
</evidence>
<dbReference type="InterPro" id="IPR025667">
    <property type="entry name" value="SprB_repeat"/>
</dbReference>
<feature type="chain" id="PRO_5015184952" evidence="1">
    <location>
        <begin position="28"/>
        <end position="781"/>
    </location>
</feature>
<dbReference type="InterPro" id="IPR013320">
    <property type="entry name" value="ConA-like_dom_sf"/>
</dbReference>
<dbReference type="Proteomes" id="UP000240572">
    <property type="component" value="Unassembled WGS sequence"/>
</dbReference>
<comment type="caution">
    <text evidence="3">The sequence shown here is derived from an EMBL/GenBank/DDBJ whole genome shotgun (WGS) entry which is preliminary data.</text>
</comment>
<feature type="signal peptide" evidence="1">
    <location>
        <begin position="1"/>
        <end position="27"/>
    </location>
</feature>
<dbReference type="Gene3D" id="2.60.120.200">
    <property type="match status" value="1"/>
</dbReference>
<dbReference type="GO" id="GO:0004553">
    <property type="term" value="F:hydrolase activity, hydrolyzing O-glycosyl compounds"/>
    <property type="evidence" value="ECO:0007669"/>
    <property type="project" value="UniProtKB-ARBA"/>
</dbReference>
<dbReference type="AlphaFoldDB" id="A0A2P8CZF8"/>
<gene>
    <name evidence="3" type="ORF">B0I18_10856</name>
</gene>
<dbReference type="GO" id="GO:0005975">
    <property type="term" value="P:carbohydrate metabolic process"/>
    <property type="evidence" value="ECO:0007669"/>
    <property type="project" value="UniProtKB-ARBA"/>
</dbReference>
<name>A0A2P8CZF8_9BACT</name>
<dbReference type="Pfam" id="PF13585">
    <property type="entry name" value="CHU_C"/>
    <property type="match status" value="1"/>
</dbReference>
<organism evidence="3 4">
    <name type="scientific">Taibaiella chishuiensis</name>
    <dbReference type="NCBI Taxonomy" id="1434707"/>
    <lineage>
        <taxon>Bacteria</taxon>
        <taxon>Pseudomonadati</taxon>
        <taxon>Bacteroidota</taxon>
        <taxon>Chitinophagia</taxon>
        <taxon>Chitinophagales</taxon>
        <taxon>Chitinophagaceae</taxon>
        <taxon>Taibaiella</taxon>
    </lineage>
</organism>
<sequence length="781" mass="83206">MKKLSTTCCYLLSLGLLLPAVSLFAQAPGGVTGNNTVWLKANTGTTLNATNNVTQWNEVSGAGITGNFTTANGLPNQQPPLLQAAGLNFNPNIAFVSTAPNSLVSLNSFAGGTILNGYNNTLIQVIKLHTMTGTGVWLKWQFTNTSPSRLGNEVNNGGANAGRMRFDFRNGGNNLFSTSVIADKNIIATAATSQATNSLRLNGATDASQNVATAAQFLPGTTPGRFSLGNEWTGEAYPTTVDIAEVILYSRTLTAAERNKVESYLAVKYGFTLAQTGTDANDYTAAAGTVIWDRVANTTFINNITGVGRDDSSALDQRQSLSINNRAMVTMYHGNITGTFPATNIANTNAFSANAEFVLFGDNLADTLVKICSADGTYARMARTWKAQVTGTPGDVTLSLKKANVPPQITSLIVANDPGFTTGVVQVPLQDNGTQLYAAYTLANNQYFTFGTTPLALNGQVSPIVCAGNNGSVTLNPTGGTAPLTYSWNSTPPQTTQNLSGVAPGTYTVTVTQGNGCIYSQTYAVTGNAIPILVTVTDTQNTICTTKNGSITVMGSGGTPSYLYNIDNSPTWTSVKTFDNLAPGAHIVKIKDQNNCEDDTTVTLSNYTYKLDVTAETEDAWCDAGGLAGEMKVTPSGGSTPYSYSWLNWATGKGPRMFNLPKGTYKVSVVDKYGCSGEVTAEIKENFCCEVGIPNAFTPNNDGLNDEFKAVINRSIPKFEMSIFNRWGRRVFYSPSATKGWDGKTDGGTPMDAGVYFYRVRYTCEMGSQEKTYQGDLTLIR</sequence>
<evidence type="ECO:0000313" key="3">
    <source>
        <dbReference type="EMBL" id="PSK90327.1"/>
    </source>
</evidence>
<evidence type="ECO:0000313" key="4">
    <source>
        <dbReference type="Proteomes" id="UP000240572"/>
    </source>
</evidence>
<evidence type="ECO:0000256" key="1">
    <source>
        <dbReference type="SAM" id="SignalP"/>
    </source>
</evidence>
<proteinExistence type="predicted"/>
<dbReference type="Pfam" id="PF13573">
    <property type="entry name" value="SprB"/>
    <property type="match status" value="3"/>
</dbReference>
<dbReference type="NCBIfam" id="TIGR04131">
    <property type="entry name" value="Bac_Flav_CTERM"/>
    <property type="match status" value="1"/>
</dbReference>
<keyword evidence="1" id="KW-0732">Signal</keyword>
<dbReference type="RefSeq" id="WP_106524207.1">
    <property type="nucleotide sequence ID" value="NZ_PYGD01000008.1"/>
</dbReference>
<reference evidence="3 4" key="1">
    <citation type="submission" date="2018-03" db="EMBL/GenBank/DDBJ databases">
        <title>Genomic Encyclopedia of Type Strains, Phase III (KMG-III): the genomes of soil and plant-associated and newly described type strains.</title>
        <authorList>
            <person name="Whitman W."/>
        </authorList>
    </citation>
    <scope>NUCLEOTIDE SEQUENCE [LARGE SCALE GENOMIC DNA]</scope>
    <source>
        <strain evidence="3 4">CGMCC 1.12700</strain>
    </source>
</reference>
<accession>A0A2P8CZF8</accession>
<dbReference type="Gene3D" id="2.60.40.740">
    <property type="match status" value="1"/>
</dbReference>
<dbReference type="InterPro" id="IPR058515">
    <property type="entry name" value="DUF8202"/>
</dbReference>
<dbReference type="Pfam" id="PF26628">
    <property type="entry name" value="DUF8202"/>
    <property type="match status" value="1"/>
</dbReference>
<dbReference type="EMBL" id="PYGD01000008">
    <property type="protein sequence ID" value="PSK90327.1"/>
    <property type="molecule type" value="Genomic_DNA"/>
</dbReference>
<protein>
    <submittedName>
        <fullName evidence="3">Gliding motility-associated-like protein</fullName>
    </submittedName>
</protein>
<dbReference type="OrthoDB" id="5726170at2"/>
<dbReference type="InterPro" id="IPR026341">
    <property type="entry name" value="T9SS_type_B"/>
</dbReference>
<keyword evidence="4" id="KW-1185">Reference proteome</keyword>
<feature type="domain" description="DUF8202" evidence="2">
    <location>
        <begin position="257"/>
        <end position="445"/>
    </location>
</feature>
<dbReference type="SUPFAM" id="SSF49899">
    <property type="entry name" value="Concanavalin A-like lectins/glucanases"/>
    <property type="match status" value="1"/>
</dbReference>